<accession>A0A8J2KYC8</accession>
<organism evidence="1 2">
    <name type="scientific">Allacma fusca</name>
    <dbReference type="NCBI Taxonomy" id="39272"/>
    <lineage>
        <taxon>Eukaryota</taxon>
        <taxon>Metazoa</taxon>
        <taxon>Ecdysozoa</taxon>
        <taxon>Arthropoda</taxon>
        <taxon>Hexapoda</taxon>
        <taxon>Collembola</taxon>
        <taxon>Symphypleona</taxon>
        <taxon>Sminthuridae</taxon>
        <taxon>Allacma</taxon>
    </lineage>
</organism>
<comment type="caution">
    <text evidence="1">The sequence shown here is derived from an EMBL/GenBank/DDBJ whole genome shotgun (WGS) entry which is preliminary data.</text>
</comment>
<gene>
    <name evidence="1" type="ORF">AFUS01_LOCUS33278</name>
</gene>
<dbReference type="AlphaFoldDB" id="A0A8J2KYC8"/>
<sequence>RFHHWCKPRNWAKASEGNFIEVQAESSVCNVQKSSYISRTYCFS</sequence>
<dbReference type="Proteomes" id="UP000708208">
    <property type="component" value="Unassembled WGS sequence"/>
</dbReference>
<evidence type="ECO:0000313" key="1">
    <source>
        <dbReference type="EMBL" id="CAG7823041.1"/>
    </source>
</evidence>
<dbReference type="EMBL" id="CAJVCH010528188">
    <property type="protein sequence ID" value="CAG7823041.1"/>
    <property type="molecule type" value="Genomic_DNA"/>
</dbReference>
<reference evidence="1" key="1">
    <citation type="submission" date="2021-06" db="EMBL/GenBank/DDBJ databases">
        <authorList>
            <person name="Hodson N. C."/>
            <person name="Mongue J. A."/>
            <person name="Jaron S. K."/>
        </authorList>
    </citation>
    <scope>NUCLEOTIDE SEQUENCE</scope>
</reference>
<protein>
    <submittedName>
        <fullName evidence="1">Uncharacterized protein</fullName>
    </submittedName>
</protein>
<feature type="non-terminal residue" evidence="1">
    <location>
        <position position="1"/>
    </location>
</feature>
<proteinExistence type="predicted"/>
<keyword evidence="2" id="KW-1185">Reference proteome</keyword>
<name>A0A8J2KYC8_9HEXA</name>
<evidence type="ECO:0000313" key="2">
    <source>
        <dbReference type="Proteomes" id="UP000708208"/>
    </source>
</evidence>